<dbReference type="RefSeq" id="WP_009258068.1">
    <property type="nucleotide sequence ID" value="NZ_KN174163.1"/>
</dbReference>
<reference evidence="1 2" key="1">
    <citation type="submission" date="2011-08" db="EMBL/GenBank/DDBJ databases">
        <title>The Genome Sequence of Clostridium orbiscindens 1_3_50AFAA.</title>
        <authorList>
            <consortium name="The Broad Institute Genome Sequencing Platform"/>
            <person name="Earl A."/>
            <person name="Ward D."/>
            <person name="Feldgarden M."/>
            <person name="Gevers D."/>
            <person name="Daigneault M."/>
            <person name="Strauss J."/>
            <person name="Allen-Vercoe E."/>
            <person name="Young S.K."/>
            <person name="Zeng Q."/>
            <person name="Gargeya S."/>
            <person name="Fitzgerald M."/>
            <person name="Haas B."/>
            <person name="Abouelleil A."/>
            <person name="Alvarado L."/>
            <person name="Arachchi H.M."/>
            <person name="Berlin A."/>
            <person name="Brown A."/>
            <person name="Chapman S.B."/>
            <person name="Chen Z."/>
            <person name="Dunbar C."/>
            <person name="Freedman E."/>
            <person name="Gearin G."/>
            <person name="Gellesch M."/>
            <person name="Goldberg J."/>
            <person name="Griggs A."/>
            <person name="Gujja S."/>
            <person name="Heiman D."/>
            <person name="Howarth C."/>
            <person name="Larson L."/>
            <person name="Lui A."/>
            <person name="MacDonald P.J.P."/>
            <person name="Montmayeur A."/>
            <person name="Murphy C."/>
            <person name="Neiman D."/>
            <person name="Pearson M."/>
            <person name="Priest M."/>
            <person name="Roberts A."/>
            <person name="Saif S."/>
            <person name="Shea T."/>
            <person name="Shenoy N."/>
            <person name="Sisk P."/>
            <person name="Stolte C."/>
            <person name="Sykes S."/>
            <person name="Wortman J."/>
            <person name="Nusbaum C."/>
            <person name="Birren B."/>
        </authorList>
    </citation>
    <scope>NUCLEOTIDE SEQUENCE [LARGE SCALE GENOMIC DNA]</scope>
    <source>
        <strain evidence="1 2">1_3_50AFAA</strain>
    </source>
</reference>
<protein>
    <submittedName>
        <fullName evidence="1">Uncharacterized protein</fullName>
    </submittedName>
</protein>
<evidence type="ECO:0000313" key="1">
    <source>
        <dbReference type="EMBL" id="KGF55629.1"/>
    </source>
</evidence>
<dbReference type="Proteomes" id="UP000029585">
    <property type="component" value="Unassembled WGS sequence"/>
</dbReference>
<accession>A0A096DDL2</accession>
<keyword evidence="2" id="KW-1185">Reference proteome</keyword>
<comment type="caution">
    <text evidence="1">The sequence shown here is derived from an EMBL/GenBank/DDBJ whole genome shotgun (WGS) entry which is preliminary data.</text>
</comment>
<gene>
    <name evidence="1" type="ORF">HMPREF9460_01942</name>
</gene>
<dbReference type="EMBL" id="ADLO01000056">
    <property type="protein sequence ID" value="KGF55629.1"/>
    <property type="molecule type" value="Genomic_DNA"/>
</dbReference>
<dbReference type="PATRIC" id="fig|742738.3.peg.1995"/>
<dbReference type="HOGENOM" id="CLU_1459445_0_0_9"/>
<evidence type="ECO:0000313" key="2">
    <source>
        <dbReference type="Proteomes" id="UP000029585"/>
    </source>
</evidence>
<organism evidence="1 2">
    <name type="scientific">Flavonifractor plautii 1_3_50AFAA</name>
    <dbReference type="NCBI Taxonomy" id="742738"/>
    <lineage>
        <taxon>Bacteria</taxon>
        <taxon>Bacillati</taxon>
        <taxon>Bacillota</taxon>
        <taxon>Clostridia</taxon>
        <taxon>Eubacteriales</taxon>
        <taxon>Oscillospiraceae</taxon>
        <taxon>Flavonifractor</taxon>
    </lineage>
</organism>
<proteinExistence type="predicted"/>
<dbReference type="eggNOG" id="ENOG502Z8Y3">
    <property type="taxonomic scope" value="Bacteria"/>
</dbReference>
<dbReference type="AlphaFoldDB" id="A0A096DDL2"/>
<dbReference type="GeneID" id="93300356"/>
<sequence>MKKFVEKDVAENPLYHDTWKLLKKYRDVVWSLEISVQHVRSKFEIEYGTSIEEFLDSIYLAGADLNGSDIEHHAKCIERSHKMLKLLDSAVELLRTRHKNGEAYYWLLYYSFLSPQQLKNVEEIIENLRPHIRDISFRTYYRRRREAIDALSSVLWGYTSKDSLDMLEQFFPAPKPDEKAKGK</sequence>
<name>A0A096DDL2_FLAPL</name>